<keyword evidence="1" id="KW-0732">Signal</keyword>
<organism evidence="2 3">
    <name type="scientific">Marasmius tenuissimus</name>
    <dbReference type="NCBI Taxonomy" id="585030"/>
    <lineage>
        <taxon>Eukaryota</taxon>
        <taxon>Fungi</taxon>
        <taxon>Dikarya</taxon>
        <taxon>Basidiomycota</taxon>
        <taxon>Agaricomycotina</taxon>
        <taxon>Agaricomycetes</taxon>
        <taxon>Agaricomycetidae</taxon>
        <taxon>Agaricales</taxon>
        <taxon>Marasmiineae</taxon>
        <taxon>Marasmiaceae</taxon>
        <taxon>Marasmius</taxon>
    </lineage>
</organism>
<dbReference type="InterPro" id="IPR032710">
    <property type="entry name" value="NTF2-like_dom_sf"/>
</dbReference>
<name>A0ABR3A6Z8_9AGAR</name>
<sequence>MRLSLLLTASGTLGVALAAPSAERIAQLLSNTSAVPNLFSPNITWTIFGGPFSGTHNYTSLMNVLSTVHDAIDGTYKVEIVSVISEGAAGTRSSVESKAAEGTVGKNGIPYTQQIAWISEWEGETIVSNREHLDSALTERFFGSNQNQ</sequence>
<evidence type="ECO:0000313" key="2">
    <source>
        <dbReference type="EMBL" id="KAL0068322.1"/>
    </source>
</evidence>
<reference evidence="2 3" key="1">
    <citation type="submission" date="2024-05" db="EMBL/GenBank/DDBJ databases">
        <title>A draft genome resource for the thread blight pathogen Marasmius tenuissimus strain MS-2.</title>
        <authorList>
            <person name="Yulfo-Soto G.E."/>
            <person name="Baruah I.K."/>
            <person name="Amoako-Attah I."/>
            <person name="Bukari Y."/>
            <person name="Meinhardt L.W."/>
            <person name="Bailey B.A."/>
            <person name="Cohen S.P."/>
        </authorList>
    </citation>
    <scope>NUCLEOTIDE SEQUENCE [LARGE SCALE GENOMIC DNA]</scope>
    <source>
        <strain evidence="2 3">MS-2</strain>
    </source>
</reference>
<dbReference type="Gene3D" id="3.10.450.50">
    <property type="match status" value="1"/>
</dbReference>
<protein>
    <submittedName>
        <fullName evidence="2">Uncharacterized protein</fullName>
    </submittedName>
</protein>
<evidence type="ECO:0000256" key="1">
    <source>
        <dbReference type="SAM" id="SignalP"/>
    </source>
</evidence>
<dbReference type="SUPFAM" id="SSF54427">
    <property type="entry name" value="NTF2-like"/>
    <property type="match status" value="1"/>
</dbReference>
<dbReference type="Proteomes" id="UP001437256">
    <property type="component" value="Unassembled WGS sequence"/>
</dbReference>
<proteinExistence type="predicted"/>
<dbReference type="EMBL" id="JBBXMP010000019">
    <property type="protein sequence ID" value="KAL0068322.1"/>
    <property type="molecule type" value="Genomic_DNA"/>
</dbReference>
<evidence type="ECO:0000313" key="3">
    <source>
        <dbReference type="Proteomes" id="UP001437256"/>
    </source>
</evidence>
<feature type="chain" id="PRO_5047287211" evidence="1">
    <location>
        <begin position="19"/>
        <end position="148"/>
    </location>
</feature>
<gene>
    <name evidence="2" type="ORF">AAF712_004709</name>
</gene>
<comment type="caution">
    <text evidence="2">The sequence shown here is derived from an EMBL/GenBank/DDBJ whole genome shotgun (WGS) entry which is preliminary data.</text>
</comment>
<keyword evidence="3" id="KW-1185">Reference proteome</keyword>
<feature type="signal peptide" evidence="1">
    <location>
        <begin position="1"/>
        <end position="18"/>
    </location>
</feature>
<accession>A0ABR3A6Z8</accession>